<dbReference type="InterPro" id="IPR029062">
    <property type="entry name" value="Class_I_gatase-like"/>
</dbReference>
<keyword evidence="2" id="KW-1185">Reference proteome</keyword>
<dbReference type="Proteomes" id="UP000660862">
    <property type="component" value="Unassembled WGS sequence"/>
</dbReference>
<protein>
    <recommendedName>
        <fullName evidence="3">Glutamine amidotransferase</fullName>
    </recommendedName>
</protein>
<sequence>MIKVTIGMTEGRMYAVYADWVAGMADEVEVIPLGYTRNNMADIHRCDGVVFTGGEDVHPTRYGKPAFLAHCIPPDFDERRDDFELELMRQAQTRQLPVLGICRGLQLINVYYGGTLIPDITTWGRFNHAKLPNGSERDHSIRVDPHSLLFGITGSPEGWVNSLHHQSADRIGEGLVAVALSPDGIIEALERKDVDSGSFLLLVQWHPERMDDTRNPFVGAVRERFINEVKKNIHTT</sequence>
<evidence type="ECO:0008006" key="3">
    <source>
        <dbReference type="Google" id="ProtNLM"/>
    </source>
</evidence>
<proteinExistence type="predicted"/>
<name>A0A917M576_9SPHI</name>
<dbReference type="Pfam" id="PF07722">
    <property type="entry name" value="Peptidase_C26"/>
    <property type="match status" value="1"/>
</dbReference>
<accession>A0A917M576</accession>
<dbReference type="Gene3D" id="3.40.50.880">
    <property type="match status" value="1"/>
</dbReference>
<dbReference type="AlphaFoldDB" id="A0A917M576"/>
<organism evidence="1 2">
    <name type="scientific">Parapedobacter pyrenivorans</name>
    <dbReference type="NCBI Taxonomy" id="1305674"/>
    <lineage>
        <taxon>Bacteria</taxon>
        <taxon>Pseudomonadati</taxon>
        <taxon>Bacteroidota</taxon>
        <taxon>Sphingobacteriia</taxon>
        <taxon>Sphingobacteriales</taxon>
        <taxon>Sphingobacteriaceae</taxon>
        <taxon>Parapedobacter</taxon>
    </lineage>
</organism>
<dbReference type="GO" id="GO:0005829">
    <property type="term" value="C:cytosol"/>
    <property type="evidence" value="ECO:0007669"/>
    <property type="project" value="TreeGrafter"/>
</dbReference>
<dbReference type="InterPro" id="IPR011697">
    <property type="entry name" value="Peptidase_C26"/>
</dbReference>
<dbReference type="PANTHER" id="PTHR43235">
    <property type="entry name" value="GLUTAMINE AMIDOTRANSFERASE PB2B2.05-RELATED"/>
    <property type="match status" value="1"/>
</dbReference>
<gene>
    <name evidence="1" type="ORF">GCM10007415_07670</name>
</gene>
<reference evidence="1" key="1">
    <citation type="journal article" date="2014" name="Int. J. Syst. Evol. Microbiol.">
        <title>Complete genome sequence of Corynebacterium casei LMG S-19264T (=DSM 44701T), isolated from a smear-ripened cheese.</title>
        <authorList>
            <consortium name="US DOE Joint Genome Institute (JGI-PGF)"/>
            <person name="Walter F."/>
            <person name="Albersmeier A."/>
            <person name="Kalinowski J."/>
            <person name="Ruckert C."/>
        </authorList>
    </citation>
    <scope>NUCLEOTIDE SEQUENCE</scope>
    <source>
        <strain evidence="1">CGMCC 1.12195</strain>
    </source>
</reference>
<dbReference type="GO" id="GO:0016811">
    <property type="term" value="F:hydrolase activity, acting on carbon-nitrogen (but not peptide) bonds, in linear amides"/>
    <property type="evidence" value="ECO:0007669"/>
    <property type="project" value="InterPro"/>
</dbReference>
<reference evidence="1" key="2">
    <citation type="submission" date="2020-09" db="EMBL/GenBank/DDBJ databases">
        <authorList>
            <person name="Sun Q."/>
            <person name="Zhou Y."/>
        </authorList>
    </citation>
    <scope>NUCLEOTIDE SEQUENCE</scope>
    <source>
        <strain evidence="1">CGMCC 1.12195</strain>
    </source>
</reference>
<evidence type="ECO:0000313" key="1">
    <source>
        <dbReference type="EMBL" id="GGG78125.1"/>
    </source>
</evidence>
<dbReference type="EMBL" id="BMER01000001">
    <property type="protein sequence ID" value="GGG78125.1"/>
    <property type="molecule type" value="Genomic_DNA"/>
</dbReference>
<dbReference type="SUPFAM" id="SSF52317">
    <property type="entry name" value="Class I glutamine amidotransferase-like"/>
    <property type="match status" value="1"/>
</dbReference>
<comment type="caution">
    <text evidence="1">The sequence shown here is derived from an EMBL/GenBank/DDBJ whole genome shotgun (WGS) entry which is preliminary data.</text>
</comment>
<dbReference type="PROSITE" id="PS51273">
    <property type="entry name" value="GATASE_TYPE_1"/>
    <property type="match status" value="1"/>
</dbReference>
<dbReference type="RefSeq" id="WP_188504596.1">
    <property type="nucleotide sequence ID" value="NZ_BMER01000001.1"/>
</dbReference>
<dbReference type="InterPro" id="IPR044668">
    <property type="entry name" value="PuuD-like"/>
</dbReference>
<evidence type="ECO:0000313" key="2">
    <source>
        <dbReference type="Proteomes" id="UP000660862"/>
    </source>
</evidence>
<dbReference type="PANTHER" id="PTHR43235:SF1">
    <property type="entry name" value="GLUTAMINE AMIDOTRANSFERASE PB2B2.05-RELATED"/>
    <property type="match status" value="1"/>
</dbReference>
<dbReference type="CDD" id="cd01745">
    <property type="entry name" value="GATase1_2"/>
    <property type="match status" value="1"/>
</dbReference>